<dbReference type="InParanoid" id="A0A6J0CA27"/>
<dbReference type="PROSITE" id="PS50913">
    <property type="entry name" value="GRIP"/>
    <property type="match status" value="1"/>
</dbReference>
<feature type="compositionally biased region" description="Low complexity" evidence="2">
    <location>
        <begin position="77"/>
        <end position="86"/>
    </location>
</feature>
<organism evidence="5">
    <name type="scientific">Neodiprion lecontei</name>
    <name type="common">Redheaded pine sawfly</name>
    <dbReference type="NCBI Taxonomy" id="441921"/>
    <lineage>
        <taxon>Eukaryota</taxon>
        <taxon>Metazoa</taxon>
        <taxon>Ecdysozoa</taxon>
        <taxon>Arthropoda</taxon>
        <taxon>Hexapoda</taxon>
        <taxon>Insecta</taxon>
        <taxon>Pterygota</taxon>
        <taxon>Neoptera</taxon>
        <taxon>Endopterygota</taxon>
        <taxon>Hymenoptera</taxon>
        <taxon>Tenthredinoidea</taxon>
        <taxon>Diprionidae</taxon>
        <taxon>Diprioninae</taxon>
        <taxon>Neodiprion</taxon>
    </lineage>
</organism>
<accession>A0A6J0CA27</accession>
<dbReference type="PANTHER" id="PTHR19327">
    <property type="entry name" value="GOLGIN"/>
    <property type="match status" value="1"/>
</dbReference>
<feature type="coiled-coil region" evidence="1">
    <location>
        <begin position="1184"/>
        <end position="1271"/>
    </location>
</feature>
<feature type="domain" description="GRIP" evidence="3">
    <location>
        <begin position="1708"/>
        <end position="1755"/>
    </location>
</feature>
<evidence type="ECO:0000256" key="2">
    <source>
        <dbReference type="SAM" id="MobiDB-lite"/>
    </source>
</evidence>
<dbReference type="SMART" id="SM00755">
    <property type="entry name" value="Grip"/>
    <property type="match status" value="1"/>
</dbReference>
<feature type="coiled-coil region" evidence="1">
    <location>
        <begin position="605"/>
        <end position="841"/>
    </location>
</feature>
<proteinExistence type="predicted"/>
<protein>
    <submittedName>
        <fullName evidence="5">Golgin subfamily A member 4 isoform X1</fullName>
    </submittedName>
</protein>
<dbReference type="SUPFAM" id="SSF101283">
    <property type="entry name" value="GRIP domain"/>
    <property type="match status" value="1"/>
</dbReference>
<dbReference type="GeneID" id="107226725"/>
<feature type="coiled-coil region" evidence="1">
    <location>
        <begin position="260"/>
        <end position="393"/>
    </location>
</feature>
<dbReference type="GO" id="GO:0031267">
    <property type="term" value="F:small GTPase binding"/>
    <property type="evidence" value="ECO:0007669"/>
    <property type="project" value="TreeGrafter"/>
</dbReference>
<feature type="compositionally biased region" description="Polar residues" evidence="2">
    <location>
        <begin position="61"/>
        <end position="76"/>
    </location>
</feature>
<dbReference type="RefSeq" id="XP_015523114.2">
    <property type="nucleotide sequence ID" value="XM_015667628.2"/>
</dbReference>
<evidence type="ECO:0000256" key="1">
    <source>
        <dbReference type="SAM" id="Coils"/>
    </source>
</evidence>
<keyword evidence="1" id="KW-0175">Coiled coil</keyword>
<dbReference type="GO" id="GO:0048193">
    <property type="term" value="P:Golgi vesicle transport"/>
    <property type="evidence" value="ECO:0007669"/>
    <property type="project" value="TreeGrafter"/>
</dbReference>
<keyword evidence="4" id="KW-1185">Reference proteome</keyword>
<feature type="coiled-coil region" evidence="1">
    <location>
        <begin position="874"/>
        <end position="1159"/>
    </location>
</feature>
<feature type="region of interest" description="Disordered" evidence="2">
    <location>
        <begin position="60"/>
        <end position="86"/>
    </location>
</feature>
<evidence type="ECO:0000313" key="5">
    <source>
        <dbReference type="RefSeq" id="XP_015523114.2"/>
    </source>
</evidence>
<dbReference type="InterPro" id="IPR000237">
    <property type="entry name" value="GRIP_dom"/>
</dbReference>
<dbReference type="OrthoDB" id="5322683at2759"/>
<dbReference type="FunCoup" id="A0A6J0CA27">
    <property type="interactions" value="525"/>
</dbReference>
<feature type="region of interest" description="Disordered" evidence="2">
    <location>
        <begin position="1"/>
        <end position="21"/>
    </location>
</feature>
<dbReference type="Pfam" id="PF01465">
    <property type="entry name" value="GRIP"/>
    <property type="match status" value="1"/>
</dbReference>
<dbReference type="KEGG" id="nlo:107226725"/>
<evidence type="ECO:0000259" key="3">
    <source>
        <dbReference type="PROSITE" id="PS50913"/>
    </source>
</evidence>
<gene>
    <name evidence="5" type="primary">LOC107226725</name>
</gene>
<sequence length="1769" mass="205332">MFKKFKDKLAEEMKQSPSRLQAGMQQLAQAVISPAASNNLIQDLPTSVDDLNLTAEEAETVPNNSATSQFQSIDLQSSNSMERSRRSSFSSVTSENFFPTYESPGNLYHLQSDMEQSASEFEDGSSPLSDLMVKEQVFAKYNKLRTKYTNYRAVYRELYKENMKMKSVLVETQDKALRRIANLKEQCQLEQEAKAHLEEALRNDIEEKDHLINTLNTKIKLLQSNETSGESLSTSEAEMHSEKSNFDLLTESITMPTNANDSLISENASLKERIKKFETLLAKCNESLKRNKEKIAQLTENRDILERDLNILRNTNEERRDMLESEIYKAKHEILSLNEQIEVLKKREEDSALSLAENKLFIHRELEVKEEQNKRLEQELKKITEYKDILAEAIVNYDREFRQFGAVINDRNVEPDKKLTQLKDLFTSQSDAVKLVQQDVKQKFRGAEQEMRSKHDKEMNPIIENSTPVRQGVNETEEISRSSDDIEIQNAQLLGLTTELKSCKSTINDLKEMLREVTMDGEQVKKEKECLIANILHYKKTLCKLKQDCNSIKVEAQKNYSEQETMIHSVSKEFSKIYQSAHTAAKKEETKALQEEYDTASSVELKTIINDNNALRKKCEQLMEQNEEMLTKVNDFDGVNSKNIKLISEIDELNFKMRDIAELQEAQDKMQQEMESLRSKMPFSNNTANNNEHFSNEVSLLKEKLNNYDALTQDNTALKQQLVDMKNELAAALNNMEVLKSTHVKNLDLGVENFSKNCEVYESTITNLTSKFTEQTRQLEKLHEELRKQKDNFRDLSDKLEVRNSEFKEANETSVKQVLELKNLNEKHKMQCDEIEALRERDTEILRQLDETVKVRQDMVTKFNELESCKNNIIDAKTKEFEELKLKYERLLIDLESSEETKTESVIMKTDEIAALTRDKVELVKEIDQLNSQNEEISILRSANATQQQELETLKINYMELTEQNKELKEEQNNLLKTISRLELSENKLKQQNDELQVNISKLENDIKCLQEKLDSEMHNINESKLLLQIELQDAKSKIQNTQLQNAEICNTVTALQLKENSQAALKGELDTSNKLLTSQVKDLQSQLHEFENLRRANVELEKVIENYNSQIQILNVVKTENVELQKEIAQLNGQMKRLSDFEVENRNLNIQIENLKSSISEREICKSENQQLHRELEISHKAKDETSKEVQDLLEENEKLNSQVENLQSSLNQKDAELDSTESKNAELMCKLETINSDQLKSLEDKSKTISELENRAKDFENKFIEHQKEVEAFKIINEDLTDQLIKINANHSKILKNETEKNIKLEKAASEFENTAATYQLEVEALKMMNHELNDKLKKINSDHSKTLETTTLKISELEKTVNDFEIKFVKEQQEVQALETLNKKLHNQLEKINADHSKDLENNLKTITELEKAVKDVENKLMGRREEVEALETANKDLREQLLSISQNKNADEVLTMNCNRLQDENKKLQTRVDEAVLLYETKESQIQMLTNELKQQTEMMSEKFKTNEEEQLMRIKQLVKEFQAQIHDKDDQIQAALEKRFERQQNYESELIQQYKEQLKDFQVELTAKSEQIENLIMDNKETIQAYKDQIEELTQTIDEVKKEHTNELQNIERNWKSVLQQRTDQLESKHMDEVNELTKEWSNERKAAENCDTSAGELESTSHVAMATIQSNTGSLHSLQQTLISQKRELAELRKLLRIRNDSLEGSTEIEYLRNILFEYMMGRETLVLTRVISAVVKFDPEQTSKVLKKEEDKLTLLGSLGLL</sequence>
<evidence type="ECO:0000313" key="4">
    <source>
        <dbReference type="Proteomes" id="UP000829291"/>
    </source>
</evidence>
<feature type="coiled-coil region" evidence="1">
    <location>
        <begin position="173"/>
        <end position="200"/>
    </location>
</feature>
<dbReference type="Gene3D" id="1.10.220.60">
    <property type="entry name" value="GRIP domain"/>
    <property type="match status" value="1"/>
</dbReference>
<dbReference type="GO" id="GO:0005794">
    <property type="term" value="C:Golgi apparatus"/>
    <property type="evidence" value="ECO:0007669"/>
    <property type="project" value="TreeGrafter"/>
</dbReference>
<feature type="coiled-coil region" evidence="1">
    <location>
        <begin position="1297"/>
        <end position="1626"/>
    </location>
</feature>
<dbReference type="Proteomes" id="UP000829291">
    <property type="component" value="Chromosome 4"/>
</dbReference>
<name>A0A6J0CA27_NEOLC</name>
<dbReference type="PANTHER" id="PTHR19327:SF0">
    <property type="entry name" value="GOLGIN SUBFAMILY A MEMBER 4"/>
    <property type="match status" value="1"/>
</dbReference>
<reference evidence="5" key="1">
    <citation type="submission" date="2025-08" db="UniProtKB">
        <authorList>
            <consortium name="RefSeq"/>
        </authorList>
    </citation>
    <scope>IDENTIFICATION</scope>
    <source>
        <tissue evidence="5">Thorax and Abdomen</tissue>
    </source>
</reference>